<sequence length="155" mass="17147">MSIDQGSWNKQLLPFLRYSQTSGSGSHPSLFVNIVLASKPVRSSGHRPLEMEQLRTKRRFIQTVATKCLSTFDILLADRGTSVSTLLQHINLILEISSRSTAQSRTSPNDDALKKDITAAFEKNMNSLKTSAQGHAVHLDMTMCGHFSIDCTIVL</sequence>
<evidence type="ECO:0000313" key="2">
    <source>
        <dbReference type="Proteomes" id="UP000821837"/>
    </source>
</evidence>
<dbReference type="EMBL" id="JABSTV010001248">
    <property type="protein sequence ID" value="KAH7970001.1"/>
    <property type="molecule type" value="Genomic_DNA"/>
</dbReference>
<organism evidence="1 2">
    <name type="scientific">Rhipicephalus sanguineus</name>
    <name type="common">Brown dog tick</name>
    <name type="synonym">Ixodes sanguineus</name>
    <dbReference type="NCBI Taxonomy" id="34632"/>
    <lineage>
        <taxon>Eukaryota</taxon>
        <taxon>Metazoa</taxon>
        <taxon>Ecdysozoa</taxon>
        <taxon>Arthropoda</taxon>
        <taxon>Chelicerata</taxon>
        <taxon>Arachnida</taxon>
        <taxon>Acari</taxon>
        <taxon>Parasitiformes</taxon>
        <taxon>Ixodida</taxon>
        <taxon>Ixodoidea</taxon>
        <taxon>Ixodidae</taxon>
        <taxon>Rhipicephalinae</taxon>
        <taxon>Rhipicephalus</taxon>
        <taxon>Rhipicephalus</taxon>
    </lineage>
</organism>
<evidence type="ECO:0000313" key="1">
    <source>
        <dbReference type="EMBL" id="KAH7970001.1"/>
    </source>
</evidence>
<reference evidence="1" key="2">
    <citation type="submission" date="2021-09" db="EMBL/GenBank/DDBJ databases">
        <authorList>
            <person name="Jia N."/>
            <person name="Wang J."/>
            <person name="Shi W."/>
            <person name="Du L."/>
            <person name="Sun Y."/>
            <person name="Zhan W."/>
            <person name="Jiang J."/>
            <person name="Wang Q."/>
            <person name="Zhang B."/>
            <person name="Ji P."/>
            <person name="Sakyi L.B."/>
            <person name="Cui X."/>
            <person name="Yuan T."/>
            <person name="Jiang B."/>
            <person name="Yang W."/>
            <person name="Lam T.T.-Y."/>
            <person name="Chang Q."/>
            <person name="Ding S."/>
            <person name="Wang X."/>
            <person name="Zhu J."/>
            <person name="Ruan X."/>
            <person name="Zhao L."/>
            <person name="Wei J."/>
            <person name="Que T."/>
            <person name="Du C."/>
            <person name="Cheng J."/>
            <person name="Dai P."/>
            <person name="Han X."/>
            <person name="Huang E."/>
            <person name="Gao Y."/>
            <person name="Liu J."/>
            <person name="Shao H."/>
            <person name="Ye R."/>
            <person name="Li L."/>
            <person name="Wei W."/>
            <person name="Wang X."/>
            <person name="Wang C."/>
            <person name="Huo Q."/>
            <person name="Li W."/>
            <person name="Guo W."/>
            <person name="Chen H."/>
            <person name="Chen S."/>
            <person name="Zhou L."/>
            <person name="Zhou L."/>
            <person name="Ni X."/>
            <person name="Tian J."/>
            <person name="Zhou Y."/>
            <person name="Sheng Y."/>
            <person name="Liu T."/>
            <person name="Pan Y."/>
            <person name="Xia L."/>
            <person name="Li J."/>
            <person name="Zhao F."/>
            <person name="Cao W."/>
        </authorList>
    </citation>
    <scope>NUCLEOTIDE SEQUENCE</scope>
    <source>
        <strain evidence="1">Rsan-2018</strain>
        <tissue evidence="1">Larvae</tissue>
    </source>
</reference>
<comment type="caution">
    <text evidence="1">The sequence shown here is derived from an EMBL/GenBank/DDBJ whole genome shotgun (WGS) entry which is preliminary data.</text>
</comment>
<keyword evidence="2" id="KW-1185">Reference proteome</keyword>
<reference evidence="1" key="1">
    <citation type="journal article" date="2020" name="Cell">
        <title>Large-Scale Comparative Analyses of Tick Genomes Elucidate Their Genetic Diversity and Vector Capacities.</title>
        <authorList>
            <consortium name="Tick Genome and Microbiome Consortium (TIGMIC)"/>
            <person name="Jia N."/>
            <person name="Wang J."/>
            <person name="Shi W."/>
            <person name="Du L."/>
            <person name="Sun Y."/>
            <person name="Zhan W."/>
            <person name="Jiang J.F."/>
            <person name="Wang Q."/>
            <person name="Zhang B."/>
            <person name="Ji P."/>
            <person name="Bell-Sakyi L."/>
            <person name="Cui X.M."/>
            <person name="Yuan T.T."/>
            <person name="Jiang B.G."/>
            <person name="Yang W.F."/>
            <person name="Lam T.T."/>
            <person name="Chang Q.C."/>
            <person name="Ding S.J."/>
            <person name="Wang X.J."/>
            <person name="Zhu J.G."/>
            <person name="Ruan X.D."/>
            <person name="Zhao L."/>
            <person name="Wei J.T."/>
            <person name="Ye R.Z."/>
            <person name="Que T.C."/>
            <person name="Du C.H."/>
            <person name="Zhou Y.H."/>
            <person name="Cheng J.X."/>
            <person name="Dai P.F."/>
            <person name="Guo W.B."/>
            <person name="Han X.H."/>
            <person name="Huang E.J."/>
            <person name="Li L.F."/>
            <person name="Wei W."/>
            <person name="Gao Y.C."/>
            <person name="Liu J.Z."/>
            <person name="Shao H.Z."/>
            <person name="Wang X."/>
            <person name="Wang C.C."/>
            <person name="Yang T.C."/>
            <person name="Huo Q.B."/>
            <person name="Li W."/>
            <person name="Chen H.Y."/>
            <person name="Chen S.E."/>
            <person name="Zhou L.G."/>
            <person name="Ni X.B."/>
            <person name="Tian J.H."/>
            <person name="Sheng Y."/>
            <person name="Liu T."/>
            <person name="Pan Y.S."/>
            <person name="Xia L.Y."/>
            <person name="Li J."/>
            <person name="Zhao F."/>
            <person name="Cao W.C."/>
        </authorList>
    </citation>
    <scope>NUCLEOTIDE SEQUENCE</scope>
    <source>
        <strain evidence="1">Rsan-2018</strain>
    </source>
</reference>
<protein>
    <submittedName>
        <fullName evidence="1">Uncharacterized protein</fullName>
    </submittedName>
</protein>
<gene>
    <name evidence="1" type="ORF">HPB52_023664</name>
</gene>
<dbReference type="Proteomes" id="UP000821837">
    <property type="component" value="Unassembled WGS sequence"/>
</dbReference>
<dbReference type="AlphaFoldDB" id="A0A9D4Q8U9"/>
<proteinExistence type="predicted"/>
<name>A0A9D4Q8U9_RHISA</name>
<accession>A0A9D4Q8U9</accession>